<accession>A0A4Y2GF94</accession>
<keyword evidence="2" id="KW-1185">Reference proteome</keyword>
<dbReference type="EMBL" id="BGPR01099383">
    <property type="protein sequence ID" value="GBM52502.1"/>
    <property type="molecule type" value="Genomic_DNA"/>
</dbReference>
<organism evidence="1 2">
    <name type="scientific">Araneus ventricosus</name>
    <name type="common">Orbweaver spider</name>
    <name type="synonym">Epeira ventricosa</name>
    <dbReference type="NCBI Taxonomy" id="182803"/>
    <lineage>
        <taxon>Eukaryota</taxon>
        <taxon>Metazoa</taxon>
        <taxon>Ecdysozoa</taxon>
        <taxon>Arthropoda</taxon>
        <taxon>Chelicerata</taxon>
        <taxon>Arachnida</taxon>
        <taxon>Araneae</taxon>
        <taxon>Araneomorphae</taxon>
        <taxon>Entelegynae</taxon>
        <taxon>Araneoidea</taxon>
        <taxon>Araneidae</taxon>
        <taxon>Araneus</taxon>
    </lineage>
</organism>
<sequence length="69" mass="7902">MDVELNYLSLSSYRTPVSKLDNKYQVRIFRTQIRYDGSHYFKSLSVCSSIDSPSGLCKLGIRHLTRTVG</sequence>
<protein>
    <submittedName>
        <fullName evidence="1">Uncharacterized protein</fullName>
    </submittedName>
</protein>
<proteinExistence type="predicted"/>
<evidence type="ECO:0000313" key="2">
    <source>
        <dbReference type="Proteomes" id="UP000499080"/>
    </source>
</evidence>
<name>A0A4Y2GF94_ARAVE</name>
<comment type="caution">
    <text evidence="1">The sequence shown here is derived from an EMBL/GenBank/DDBJ whole genome shotgun (WGS) entry which is preliminary data.</text>
</comment>
<dbReference type="Proteomes" id="UP000499080">
    <property type="component" value="Unassembled WGS sequence"/>
</dbReference>
<evidence type="ECO:0000313" key="1">
    <source>
        <dbReference type="EMBL" id="GBM52502.1"/>
    </source>
</evidence>
<gene>
    <name evidence="1" type="ORF">AVEN_38787_1</name>
</gene>
<reference evidence="1 2" key="1">
    <citation type="journal article" date="2019" name="Sci. Rep.">
        <title>Orb-weaving spider Araneus ventricosus genome elucidates the spidroin gene catalogue.</title>
        <authorList>
            <person name="Kono N."/>
            <person name="Nakamura H."/>
            <person name="Ohtoshi R."/>
            <person name="Moran D.A.P."/>
            <person name="Shinohara A."/>
            <person name="Yoshida Y."/>
            <person name="Fujiwara M."/>
            <person name="Mori M."/>
            <person name="Tomita M."/>
            <person name="Arakawa K."/>
        </authorList>
    </citation>
    <scope>NUCLEOTIDE SEQUENCE [LARGE SCALE GENOMIC DNA]</scope>
</reference>
<feature type="non-terminal residue" evidence="1">
    <location>
        <position position="69"/>
    </location>
</feature>
<dbReference type="AlphaFoldDB" id="A0A4Y2GF94"/>